<protein>
    <submittedName>
        <fullName evidence="2">Uncharacterized protein</fullName>
    </submittedName>
</protein>
<feature type="region of interest" description="Disordered" evidence="1">
    <location>
        <begin position="119"/>
        <end position="144"/>
    </location>
</feature>
<dbReference type="SMART" id="SM00667">
    <property type="entry name" value="LisH"/>
    <property type="match status" value="1"/>
</dbReference>
<dbReference type="EMBL" id="REGN01000657">
    <property type="protein sequence ID" value="RNA40223.1"/>
    <property type="molecule type" value="Genomic_DNA"/>
</dbReference>
<comment type="caution">
    <text evidence="2">The sequence shown here is derived from an EMBL/GenBank/DDBJ whole genome shotgun (WGS) entry which is preliminary data.</text>
</comment>
<feature type="compositionally biased region" description="Basic and acidic residues" evidence="1">
    <location>
        <begin position="443"/>
        <end position="457"/>
    </location>
</feature>
<name>A0A3M7SWR2_BRAPC</name>
<evidence type="ECO:0000313" key="3">
    <source>
        <dbReference type="Proteomes" id="UP000276133"/>
    </source>
</evidence>
<proteinExistence type="predicted"/>
<dbReference type="PROSITE" id="PS50896">
    <property type="entry name" value="LISH"/>
    <property type="match status" value="1"/>
</dbReference>
<feature type="compositionally biased region" description="Low complexity" evidence="1">
    <location>
        <begin position="458"/>
        <end position="481"/>
    </location>
</feature>
<keyword evidence="3" id="KW-1185">Reference proteome</keyword>
<feature type="region of interest" description="Disordered" evidence="1">
    <location>
        <begin position="360"/>
        <end position="385"/>
    </location>
</feature>
<dbReference type="Proteomes" id="UP000276133">
    <property type="component" value="Unassembled WGS sequence"/>
</dbReference>
<dbReference type="AlphaFoldDB" id="A0A3M7SWR2"/>
<sequence>MIALLPSEIARLILNYLEEENLSKTYETFLDECRYLEECKLYLKRGIIVPKTIHGKTLSDYLVIEPRLSEHEKKRPTASIGTQTDEIEKNSAFVECNFYAEPATLSSKRKLSQYDDRLDNQSTELDQESISSSVENYSPSEVEQNASGVKKRRLLIGKNVEKLPELTFSTIERSLDAFISDAASNFCHLTENKTEDSAQKADSVKPDPKQNLKIINSQNLAQQSQLRQNQSILLDLVTGRSSSLHSNQIFSQSQQTPLVILPPNMESPVLPQIQPIAKEPAKSIQPIVIEPFQKVHLTNALNLAGQVVDSNLKAKPNQTKNANIKPKGDTKMDDASVEMFPKKKKVYNRVTPTIRAIYEKEQQNKEESQQKPCDAESKQDDGEVRDVHDEIGDIFGMSCAKTNLNQSDSSDINLDDICVRTNSRTNQDVMPGKKLNKSKKNSGKREDDEVDNFDEKNSTNNETLTSTRTLRSRTNSQRKNF</sequence>
<dbReference type="OrthoDB" id="6287635at2759"/>
<evidence type="ECO:0000256" key="1">
    <source>
        <dbReference type="SAM" id="MobiDB-lite"/>
    </source>
</evidence>
<reference evidence="2 3" key="1">
    <citation type="journal article" date="2018" name="Sci. Rep.">
        <title>Genomic signatures of local adaptation to the degree of environmental predictability in rotifers.</title>
        <authorList>
            <person name="Franch-Gras L."/>
            <person name="Hahn C."/>
            <person name="Garcia-Roger E.M."/>
            <person name="Carmona M.J."/>
            <person name="Serra M."/>
            <person name="Gomez A."/>
        </authorList>
    </citation>
    <scope>NUCLEOTIDE SEQUENCE [LARGE SCALE GENOMIC DNA]</scope>
    <source>
        <strain evidence="2">HYR1</strain>
    </source>
</reference>
<feature type="region of interest" description="Disordered" evidence="1">
    <location>
        <begin position="423"/>
        <end position="481"/>
    </location>
</feature>
<accession>A0A3M7SWR2</accession>
<organism evidence="2 3">
    <name type="scientific">Brachionus plicatilis</name>
    <name type="common">Marine rotifer</name>
    <name type="synonym">Brachionus muelleri</name>
    <dbReference type="NCBI Taxonomy" id="10195"/>
    <lineage>
        <taxon>Eukaryota</taxon>
        <taxon>Metazoa</taxon>
        <taxon>Spiralia</taxon>
        <taxon>Gnathifera</taxon>
        <taxon>Rotifera</taxon>
        <taxon>Eurotatoria</taxon>
        <taxon>Monogononta</taxon>
        <taxon>Pseudotrocha</taxon>
        <taxon>Ploima</taxon>
        <taxon>Brachionidae</taxon>
        <taxon>Brachionus</taxon>
    </lineage>
</organism>
<dbReference type="InterPro" id="IPR006594">
    <property type="entry name" value="LisH"/>
</dbReference>
<feature type="compositionally biased region" description="Polar residues" evidence="1">
    <location>
        <begin position="120"/>
        <end position="144"/>
    </location>
</feature>
<evidence type="ECO:0000313" key="2">
    <source>
        <dbReference type="EMBL" id="RNA40223.1"/>
    </source>
</evidence>
<gene>
    <name evidence="2" type="ORF">BpHYR1_016366</name>
</gene>